<feature type="compositionally biased region" description="Low complexity" evidence="1">
    <location>
        <begin position="52"/>
        <end position="62"/>
    </location>
</feature>
<gene>
    <name evidence="2" type="ORF">GTHE00462_LOCUS22709</name>
</gene>
<reference evidence="2" key="1">
    <citation type="submission" date="2021-01" db="EMBL/GenBank/DDBJ databases">
        <authorList>
            <person name="Corre E."/>
            <person name="Pelletier E."/>
            <person name="Niang G."/>
            <person name="Scheremetjew M."/>
            <person name="Finn R."/>
            <person name="Kale V."/>
            <person name="Holt S."/>
            <person name="Cochrane G."/>
            <person name="Meng A."/>
            <person name="Brown T."/>
            <person name="Cohen L."/>
        </authorList>
    </citation>
    <scope>NUCLEOTIDE SEQUENCE</scope>
    <source>
        <strain evidence="2">CCMP 2712</strain>
    </source>
</reference>
<accession>A0A7S4L3X1</accession>
<evidence type="ECO:0000313" key="2">
    <source>
        <dbReference type="EMBL" id="CAE2313380.1"/>
    </source>
</evidence>
<proteinExistence type="predicted"/>
<protein>
    <recommendedName>
        <fullName evidence="3">Zinc-finger domain-containing protein</fullName>
    </recommendedName>
</protein>
<organism evidence="2">
    <name type="scientific">Guillardia theta</name>
    <name type="common">Cryptophyte</name>
    <name type="synonym">Cryptomonas phi</name>
    <dbReference type="NCBI Taxonomy" id="55529"/>
    <lineage>
        <taxon>Eukaryota</taxon>
        <taxon>Cryptophyceae</taxon>
        <taxon>Pyrenomonadales</taxon>
        <taxon>Geminigeraceae</taxon>
        <taxon>Guillardia</taxon>
    </lineage>
</organism>
<dbReference type="EMBL" id="HBKN01029330">
    <property type="protein sequence ID" value="CAE2313380.1"/>
    <property type="molecule type" value="Transcribed_RNA"/>
</dbReference>
<feature type="compositionally biased region" description="Basic and acidic residues" evidence="1">
    <location>
        <begin position="85"/>
        <end position="112"/>
    </location>
</feature>
<feature type="region of interest" description="Disordered" evidence="1">
    <location>
        <begin position="34"/>
        <end position="135"/>
    </location>
</feature>
<name>A0A7S4L3X1_GUITH</name>
<evidence type="ECO:0000256" key="1">
    <source>
        <dbReference type="SAM" id="MobiDB-lite"/>
    </source>
</evidence>
<dbReference type="AlphaFoldDB" id="A0A7S4L3X1"/>
<feature type="region of interest" description="Disordered" evidence="1">
    <location>
        <begin position="148"/>
        <end position="173"/>
    </location>
</feature>
<sequence length="495" mass="53630">MGGNRSVCEISTSDSLFHGYSHITSCKPQALPIAPSKLEGCTKGKRSKELDGTAAAGSSASTVPSLASLLNGGRSQKNTKSKKSLAREEADVHTIGDSAGHADHEELGESRSRRSSGGLSVAELTQEESRTEAISKKELHEWFGVGQKRSAEDAVPLQSKSLQSGGQEGAEDAGRPLKKFLSASEGATTVSDAPVKLEASSSSTYSMLKDVRWERKGQPFEFLKAEEAAAASMPSNWNPRPSFGSDPASMASYGMSASLAHQRFHMQGMGFSQFQGTSSFPSPHSQEQQAYAMRGGQGHVSYGVPELGQMLPMQQSLTGPAVRSMQMPWISSQFLHPQSFSYGSTGGAPMAMANGPVREDVFVSRPLPFSMWQDSAVSFQAPPLSSTTQLPKDSAQQELGRHSKYCHFCQHVKSTMAACSSPQCTFKFCHNCISVHLMEDWDAVLRAERDKSWKCPCCRYRCCCCSSKACTAKHPHCKAYRKRQQTRVNVVEGGE</sequence>
<evidence type="ECO:0008006" key="3">
    <source>
        <dbReference type="Google" id="ProtNLM"/>
    </source>
</evidence>